<dbReference type="InterPro" id="IPR011333">
    <property type="entry name" value="SKP1/BTB/POZ_sf"/>
</dbReference>
<dbReference type="Gene3D" id="2.130.10.30">
    <property type="entry name" value="Regulator of chromosome condensation 1/beta-lactamase-inhibitor protein II"/>
    <property type="match status" value="1"/>
</dbReference>
<feature type="repeat" description="RCC1" evidence="2">
    <location>
        <begin position="215"/>
        <end position="265"/>
    </location>
</feature>
<dbReference type="Pfam" id="PF12796">
    <property type="entry name" value="Ank_2"/>
    <property type="match status" value="1"/>
</dbReference>
<keyword evidence="6" id="KW-1185">Reference proteome</keyword>
<dbReference type="CDD" id="cd18186">
    <property type="entry name" value="BTB_POZ_ZBTB_KLHL-like"/>
    <property type="match status" value="2"/>
</dbReference>
<sequence length="1300" mass="142299">MSLHYAFYSRNISLFRSLLDDGERGTHSAGSPRSKSNKGPSVLKAAMGCDVNSFDWLGRTALHLACAAPDALEYVRALLKHPFVNANLPDKESHYTPLHRAMYHGNIAAALLLLQRSDIDTSLKDFEGHTAFDLYNSTVNGTAPRPSPVAELYTWGVNRNAALGQDSGDRSSPESVCIPKVGPEPTSTKRFLPLRVRQISMAKLHTVVVTTERKSNLRVCGFGSGGRLGPGQQTQYRLIPVPISTSTEVTCVALGQDHTLALTSNGEVFSWGLSRFHQLGYTVEPSPTMGKLEEPVQSTPRRIFGALKKEIVKGIAASKQSSACFTATEVFTWGTNNGQLGYDKTAQPFQILPRKVSKISRPVVAIALNDHAMACLLDTQEVFCVWNDRCFKINFPSHAFPSEIQPYRPPQAKLDAHIAKITSSDDTIAALSSNGELFTFSIPDPGEAELGRSHAFKPQRVWALRKQFSAVRDVALGADGTIIICTESGNVFVRTRNTKGASTNKAFKFQRVPYIQRVVQVCANNAGAFGALRVDSRPTPIRVEGNTIVEDLTAIQPYSSSPPPKLIEDESQQAPETPPSMFAVEDHEEAEESSIEADFARLWAFCRLLKTGCIDPPRHGADVLVTANGKEFPAHRVILAARCKAFLSVLAGNPIRGDRITIKPVPITGNTGIKLGLDFQGCAPMTILILLHYLYSDDLLAIWDGRIVSALQIELTTHNIKPAQVKLELQHLARLLEMTLLGEALEAQAKRVPTPSLGCDLKELFCVCQSHVNPKSAIAPDVILQLADRDVSCHSAILRSRSPVFSGFFDEADWTAKRRDSNGVVKINLKHLRWSVMDYVLQYMLCGVESEMFEHLAFANSVDDALDFMFEVMAIAVIQQYRAFNSAYIIQDELMLDRLVLLCSEVILKWTDINHACFILAEASYYHAEQLVDSVQGYIAENLETFLECSMLNDLTPSLIKQLSHFVSRRQIEKSPKARTNFVIERAMTLHGDWLALQDIAEPIPLSTKGAGRKPPSSPELGPKRRRSGILSNSAVMVPQAPSTAMDEIFEIDDAEVAPPKHPAPVWKASSVPKVDMKSVMAEAVQSQAPTPKPGVALSSSKSANSSSWKVSTQSPPITPSTSLGRPSGEAFPTLVPSTPPWQRPPQTTQTGLGPIFTPHSTNGPLNSASTSVWHETGGTKAWTQPPLAPVASSSTATASVASFATIQQLQLEQELGASVGRDKKSLVDIQAEEEFLKWWAEEEQRVKAEADADAAAIARVLAGENNGSANKSPKRTRRNRDKGNERSQPRPITSTPRWA</sequence>
<dbReference type="PANTHER" id="PTHR22872:SF2">
    <property type="entry name" value="INHIBITOR OF BRUTON TYROSINE KINASE"/>
    <property type="match status" value="1"/>
</dbReference>
<feature type="region of interest" description="Disordered" evidence="3">
    <location>
        <begin position="1260"/>
        <end position="1300"/>
    </location>
</feature>
<dbReference type="InterPro" id="IPR000408">
    <property type="entry name" value="Reg_chr_condens"/>
</dbReference>
<dbReference type="OrthoDB" id="1893551at2759"/>
<dbReference type="SUPFAM" id="SSF54695">
    <property type="entry name" value="POZ domain"/>
    <property type="match status" value="2"/>
</dbReference>
<feature type="compositionally biased region" description="Low complexity" evidence="3">
    <location>
        <begin position="1099"/>
        <end position="1123"/>
    </location>
</feature>
<name>A0A8H6W0V2_9AGAR</name>
<dbReference type="PROSITE" id="PS50012">
    <property type="entry name" value="RCC1_3"/>
    <property type="match status" value="5"/>
</dbReference>
<feature type="domain" description="BTB" evidence="4">
    <location>
        <begin position="621"/>
        <end position="699"/>
    </location>
</feature>
<feature type="repeat" description="RCC1" evidence="2">
    <location>
        <begin position="150"/>
        <end position="212"/>
    </location>
</feature>
<feature type="repeat" description="RCC1" evidence="2">
    <location>
        <begin position="266"/>
        <end position="328"/>
    </location>
</feature>
<feature type="region of interest" description="Disordered" evidence="3">
    <location>
        <begin position="1083"/>
        <end position="1147"/>
    </location>
</feature>
<dbReference type="Gene3D" id="1.25.40.20">
    <property type="entry name" value="Ankyrin repeat-containing domain"/>
    <property type="match status" value="1"/>
</dbReference>
<protein>
    <recommendedName>
        <fullName evidence="4">BTB domain-containing protein</fullName>
    </recommendedName>
</protein>
<dbReference type="SUPFAM" id="SSF48403">
    <property type="entry name" value="Ankyrin repeat"/>
    <property type="match status" value="1"/>
</dbReference>
<dbReference type="Pfam" id="PF13540">
    <property type="entry name" value="RCC1_2"/>
    <property type="match status" value="1"/>
</dbReference>
<feature type="region of interest" description="Disordered" evidence="3">
    <location>
        <begin position="557"/>
        <end position="579"/>
    </location>
</feature>
<dbReference type="InterPro" id="IPR036770">
    <property type="entry name" value="Ankyrin_rpt-contain_sf"/>
</dbReference>
<proteinExistence type="predicted"/>
<keyword evidence="1" id="KW-0677">Repeat</keyword>
<evidence type="ECO:0000313" key="6">
    <source>
        <dbReference type="Proteomes" id="UP000636479"/>
    </source>
</evidence>
<dbReference type="InterPro" id="IPR000210">
    <property type="entry name" value="BTB/POZ_dom"/>
</dbReference>
<comment type="caution">
    <text evidence="5">The sequence shown here is derived from an EMBL/GenBank/DDBJ whole genome shotgun (WGS) entry which is preliminary data.</text>
</comment>
<feature type="compositionally biased region" description="Polar residues" evidence="3">
    <location>
        <begin position="1291"/>
        <end position="1300"/>
    </location>
</feature>
<dbReference type="PRINTS" id="PR00633">
    <property type="entry name" value="RCCNDNSATION"/>
</dbReference>
<dbReference type="InterPro" id="IPR051625">
    <property type="entry name" value="Signaling_Regulatory_Domain"/>
</dbReference>
<gene>
    <name evidence="5" type="ORF">MIND_01067600</name>
</gene>
<dbReference type="Proteomes" id="UP000636479">
    <property type="component" value="Unassembled WGS sequence"/>
</dbReference>
<organism evidence="5 6">
    <name type="scientific">Mycena indigotica</name>
    <dbReference type="NCBI Taxonomy" id="2126181"/>
    <lineage>
        <taxon>Eukaryota</taxon>
        <taxon>Fungi</taxon>
        <taxon>Dikarya</taxon>
        <taxon>Basidiomycota</taxon>
        <taxon>Agaricomycotina</taxon>
        <taxon>Agaricomycetes</taxon>
        <taxon>Agaricomycetidae</taxon>
        <taxon>Agaricales</taxon>
        <taxon>Marasmiineae</taxon>
        <taxon>Mycenaceae</taxon>
        <taxon>Mycena</taxon>
    </lineage>
</organism>
<dbReference type="Pfam" id="PF00651">
    <property type="entry name" value="BTB"/>
    <property type="match status" value="2"/>
</dbReference>
<evidence type="ECO:0000256" key="3">
    <source>
        <dbReference type="SAM" id="MobiDB-lite"/>
    </source>
</evidence>
<reference evidence="5" key="1">
    <citation type="submission" date="2020-05" db="EMBL/GenBank/DDBJ databases">
        <title>Mycena genomes resolve the evolution of fungal bioluminescence.</title>
        <authorList>
            <person name="Tsai I.J."/>
        </authorList>
    </citation>
    <scope>NUCLEOTIDE SEQUENCE</scope>
    <source>
        <strain evidence="5">171206Taipei</strain>
    </source>
</reference>
<evidence type="ECO:0000313" key="5">
    <source>
        <dbReference type="EMBL" id="KAF7295284.1"/>
    </source>
</evidence>
<dbReference type="SMART" id="SM00225">
    <property type="entry name" value="BTB"/>
    <property type="match status" value="2"/>
</dbReference>
<feature type="repeat" description="RCC1" evidence="2">
    <location>
        <begin position="435"/>
        <end position="487"/>
    </location>
</feature>
<evidence type="ECO:0000256" key="2">
    <source>
        <dbReference type="PROSITE-ProRule" id="PRU00235"/>
    </source>
</evidence>
<dbReference type="PANTHER" id="PTHR22872">
    <property type="entry name" value="BTK-BINDING PROTEIN-RELATED"/>
    <property type="match status" value="1"/>
</dbReference>
<dbReference type="EMBL" id="JACAZF010000009">
    <property type="protein sequence ID" value="KAF7295284.1"/>
    <property type="molecule type" value="Genomic_DNA"/>
</dbReference>
<dbReference type="PROSITE" id="PS50097">
    <property type="entry name" value="BTB"/>
    <property type="match status" value="2"/>
</dbReference>
<dbReference type="InterPro" id="IPR009091">
    <property type="entry name" value="RCC1/BLIP-II"/>
</dbReference>
<feature type="region of interest" description="Disordered" evidence="3">
    <location>
        <begin position="1006"/>
        <end position="1035"/>
    </location>
</feature>
<feature type="domain" description="BTB" evidence="4">
    <location>
        <begin position="780"/>
        <end position="847"/>
    </location>
</feature>
<evidence type="ECO:0000256" key="1">
    <source>
        <dbReference type="ARBA" id="ARBA00022737"/>
    </source>
</evidence>
<dbReference type="RefSeq" id="XP_037216647.1">
    <property type="nucleotide sequence ID" value="XM_037367253.1"/>
</dbReference>
<accession>A0A8H6W0V2</accession>
<evidence type="ECO:0000259" key="4">
    <source>
        <dbReference type="PROSITE" id="PS50097"/>
    </source>
</evidence>
<dbReference type="SUPFAM" id="SSF50985">
    <property type="entry name" value="RCC1/BLIP-II"/>
    <property type="match status" value="1"/>
</dbReference>
<dbReference type="GeneID" id="59349769"/>
<feature type="repeat" description="RCC1" evidence="2">
    <location>
        <begin position="328"/>
        <end position="379"/>
    </location>
</feature>
<dbReference type="Gene3D" id="3.30.710.10">
    <property type="entry name" value="Potassium Channel Kv1.1, Chain A"/>
    <property type="match status" value="2"/>
</dbReference>
<dbReference type="InterPro" id="IPR002110">
    <property type="entry name" value="Ankyrin_rpt"/>
</dbReference>
<dbReference type="SMART" id="SM00248">
    <property type="entry name" value="ANK"/>
    <property type="match status" value="2"/>
</dbReference>